<dbReference type="RefSeq" id="WP_012187247.1">
    <property type="nucleotide sequence ID" value="NC_009956.1"/>
</dbReference>
<evidence type="ECO:0000313" key="4">
    <source>
        <dbReference type="Proteomes" id="UP000006833"/>
    </source>
</evidence>
<protein>
    <submittedName>
        <fullName evidence="3">Partitioning protein ParB</fullName>
    </submittedName>
</protein>
<feature type="compositionally biased region" description="Low complexity" evidence="1">
    <location>
        <begin position="336"/>
        <end position="345"/>
    </location>
</feature>
<feature type="compositionally biased region" description="Low complexity" evidence="1">
    <location>
        <begin position="299"/>
        <end position="326"/>
    </location>
</feature>
<dbReference type="AlphaFoldDB" id="A8LTL7"/>
<proteinExistence type="predicted"/>
<name>A8LTL7_DINSH</name>
<organism evidence="3 4">
    <name type="scientific">Dinoroseobacter shibae (strain DSM 16493 / NCIMB 14021 / DFL 12)</name>
    <dbReference type="NCBI Taxonomy" id="398580"/>
    <lineage>
        <taxon>Bacteria</taxon>
        <taxon>Pseudomonadati</taxon>
        <taxon>Pseudomonadota</taxon>
        <taxon>Alphaproteobacteria</taxon>
        <taxon>Rhodobacterales</taxon>
        <taxon>Roseobacteraceae</taxon>
        <taxon>Dinoroseobacter</taxon>
    </lineage>
</organism>
<dbReference type="SMART" id="SM00470">
    <property type="entry name" value="ParB"/>
    <property type="match status" value="1"/>
</dbReference>
<dbReference type="KEGG" id="dsh:Dshi_3856"/>
<feature type="compositionally biased region" description="Pro residues" evidence="1">
    <location>
        <begin position="41"/>
        <end position="51"/>
    </location>
</feature>
<dbReference type="Pfam" id="PF02195">
    <property type="entry name" value="ParB_N"/>
    <property type="match status" value="1"/>
</dbReference>
<dbReference type="PANTHER" id="PTHR33375:SF1">
    <property type="entry name" value="CHROMOSOME-PARTITIONING PROTEIN PARB-RELATED"/>
    <property type="match status" value="1"/>
</dbReference>
<dbReference type="HOGENOM" id="CLU_065794_0_0_5"/>
<dbReference type="OrthoDB" id="7812516at2"/>
<evidence type="ECO:0000259" key="2">
    <source>
        <dbReference type="SMART" id="SM00470"/>
    </source>
</evidence>
<gene>
    <name evidence="3" type="primary">parB</name>
    <name evidence="3" type="ordered locus">Dshi_3856</name>
</gene>
<accession>A8LTL7</accession>
<reference evidence="4" key="1">
    <citation type="journal article" date="2010" name="ISME J.">
        <title>The complete genome sequence of the algal symbiont Dinoroseobacter shibae: a hitchhiker's guide to life in the sea.</title>
        <authorList>
            <person name="Wagner-Dobler I."/>
            <person name="Ballhausen B."/>
            <person name="Berger M."/>
            <person name="Brinkhoff T."/>
            <person name="Buchholz I."/>
            <person name="Bunk B."/>
            <person name="Cypionka H."/>
            <person name="Daniel R."/>
            <person name="Drepper T."/>
            <person name="Gerdts G."/>
            <person name="Hahnke S."/>
            <person name="Han C."/>
            <person name="Jahn D."/>
            <person name="Kalhoefer D."/>
            <person name="Kiss H."/>
            <person name="Klenk H.P."/>
            <person name="Kyrpides N."/>
            <person name="Liebl W."/>
            <person name="Liesegang H."/>
            <person name="Meincke L."/>
            <person name="Pati A."/>
            <person name="Petersen J."/>
            <person name="Piekarski T."/>
            <person name="Pommerenke C."/>
            <person name="Pradella S."/>
            <person name="Pukall R."/>
            <person name="Rabus R."/>
            <person name="Stackebrandt E."/>
            <person name="Thole S."/>
            <person name="Thompson L."/>
            <person name="Tielen P."/>
            <person name="Tomasch J."/>
            <person name="von Jan M."/>
            <person name="Wanphrut N."/>
            <person name="Wichels A."/>
            <person name="Zech H."/>
            <person name="Simon M."/>
        </authorList>
    </citation>
    <scope>NUCLEOTIDE SEQUENCE [LARGE SCALE GENOMIC DNA]</scope>
    <source>
        <strain evidence="4">DSM 16493 / NCIMB 14021 / DFL 12</strain>
        <plasmid evidence="4">Plasmid pDSHI02</plasmid>
    </source>
</reference>
<sequence>MAKRKRLTPAQPGFLETKSAGADPGPGLTPGFAAQQTPVAHTPPAPPPAPPIAQVARDSSASAALAEVSAELESARAEGRLIQALPLHSIRRDHLVRDRLLVDPDEMIVLKQSLRSRGQQTPIEVVDLGPEAEPRRYGLISGWRRLTALDELHGGTGEARFGTVQAILRSPETAEAAYTAMVEENEIRVALSPYERARIVAKSVEQGVFPSTKQALQTLFAAASRAKRSKIGSFLPVVAALDGVLRHPAALTERLGLRLSKLLEDDPELGRDWRVRLRKAEIEDEPAAEIAWLEAAAAEAEAGPGASAQPASPPETGTRTAPAAAPDTPPAPPAPSAAKPATPAPEGAREIIKGVYLEQGGGFIHQTLTLSGPKVDAAFKARLIAWLQDQS</sequence>
<dbReference type="Proteomes" id="UP000006833">
    <property type="component" value="Plasmid pDSHI02"/>
</dbReference>
<dbReference type="PANTHER" id="PTHR33375">
    <property type="entry name" value="CHROMOSOME-PARTITIONING PROTEIN PARB-RELATED"/>
    <property type="match status" value="1"/>
</dbReference>
<evidence type="ECO:0000313" key="3">
    <source>
        <dbReference type="EMBL" id="ABV95584.1"/>
    </source>
</evidence>
<keyword evidence="4" id="KW-1185">Reference proteome</keyword>
<feature type="region of interest" description="Disordered" evidence="1">
    <location>
        <begin position="299"/>
        <end position="346"/>
    </location>
</feature>
<dbReference type="SUPFAM" id="SSF110849">
    <property type="entry name" value="ParB/Sulfiredoxin"/>
    <property type="match status" value="1"/>
</dbReference>
<dbReference type="EMBL" id="CP000832">
    <property type="protein sequence ID" value="ABV95584.1"/>
    <property type="molecule type" value="Genomic_DNA"/>
</dbReference>
<dbReference type="InterPro" id="IPR003115">
    <property type="entry name" value="ParB_N"/>
</dbReference>
<dbReference type="GO" id="GO:0005694">
    <property type="term" value="C:chromosome"/>
    <property type="evidence" value="ECO:0007669"/>
    <property type="project" value="TreeGrafter"/>
</dbReference>
<feature type="domain" description="ParB-like N-terminal" evidence="2">
    <location>
        <begin position="83"/>
        <end position="186"/>
    </location>
</feature>
<evidence type="ECO:0000256" key="1">
    <source>
        <dbReference type="SAM" id="MobiDB-lite"/>
    </source>
</evidence>
<dbReference type="InterPro" id="IPR036086">
    <property type="entry name" value="ParB/Sulfiredoxin_sf"/>
</dbReference>
<geneLocation type="plasmid" evidence="3 4">
    <name>pDSHI02</name>
</geneLocation>
<keyword evidence="3" id="KW-0614">Plasmid</keyword>
<dbReference type="Gene3D" id="3.90.1530.30">
    <property type="match status" value="1"/>
</dbReference>
<feature type="region of interest" description="Disordered" evidence="1">
    <location>
        <begin position="1"/>
        <end position="58"/>
    </location>
</feature>
<dbReference type="InterPro" id="IPR050336">
    <property type="entry name" value="Chromosome_partition/occlusion"/>
</dbReference>
<dbReference type="GO" id="GO:0007059">
    <property type="term" value="P:chromosome segregation"/>
    <property type="evidence" value="ECO:0007669"/>
    <property type="project" value="TreeGrafter"/>
</dbReference>